<feature type="transmembrane region" description="Helical" evidence="10">
    <location>
        <begin position="284"/>
        <end position="304"/>
    </location>
</feature>
<comment type="similarity">
    <text evidence="9">Belongs to the drug/metabolite transporter (DMT) superfamily. Small multidrug resistance (SMR) (TC 2.A.7.1) family.</text>
</comment>
<keyword evidence="6 9" id="KW-0812">Transmembrane</keyword>
<feature type="transmembrane region" description="Helical" evidence="10">
    <location>
        <begin position="395"/>
        <end position="413"/>
    </location>
</feature>
<evidence type="ECO:0000256" key="8">
    <source>
        <dbReference type="ARBA" id="ARBA00023136"/>
    </source>
</evidence>
<gene>
    <name evidence="11" type="primary">mdtI</name>
    <name evidence="11" type="ORF">NCTC12410_00940</name>
</gene>
<dbReference type="PANTHER" id="PTHR30561">
    <property type="entry name" value="SMR FAMILY PROTON-DEPENDENT DRUG EFFLUX TRANSPORTER SUGE"/>
    <property type="match status" value="1"/>
</dbReference>
<dbReference type="AlphaFoldDB" id="A0A377J421"/>
<feature type="transmembrane region" description="Helical" evidence="10">
    <location>
        <begin position="35"/>
        <end position="57"/>
    </location>
</feature>
<dbReference type="GO" id="GO:0015297">
    <property type="term" value="F:antiporter activity"/>
    <property type="evidence" value="ECO:0007669"/>
    <property type="project" value="TreeGrafter"/>
</dbReference>
<evidence type="ECO:0000256" key="1">
    <source>
        <dbReference type="ARBA" id="ARBA00004429"/>
    </source>
</evidence>
<name>A0A377J421_9HELI</name>
<evidence type="ECO:0000313" key="11">
    <source>
        <dbReference type="EMBL" id="STO97118.1"/>
    </source>
</evidence>
<feature type="transmembrane region" description="Helical" evidence="10">
    <location>
        <begin position="64"/>
        <end position="85"/>
    </location>
</feature>
<keyword evidence="4" id="KW-1003">Cell membrane</keyword>
<reference evidence="11 12" key="1">
    <citation type="submission" date="2018-06" db="EMBL/GenBank/DDBJ databases">
        <authorList>
            <consortium name="Pathogen Informatics"/>
            <person name="Doyle S."/>
        </authorList>
    </citation>
    <scope>NUCLEOTIDE SEQUENCE [LARGE SCALE GENOMIC DNA]</scope>
    <source>
        <strain evidence="11 12">NCTC12410</strain>
    </source>
</reference>
<evidence type="ECO:0000256" key="6">
    <source>
        <dbReference type="ARBA" id="ARBA00022692"/>
    </source>
</evidence>
<dbReference type="GO" id="GO:0005886">
    <property type="term" value="C:plasma membrane"/>
    <property type="evidence" value="ECO:0007669"/>
    <property type="project" value="UniProtKB-SubCell"/>
</dbReference>
<dbReference type="Pfam" id="PF00893">
    <property type="entry name" value="Multi_Drug_Res"/>
    <property type="match status" value="2"/>
</dbReference>
<dbReference type="InterPro" id="IPR037185">
    <property type="entry name" value="EmrE-like"/>
</dbReference>
<comment type="subcellular location">
    <subcellularLocation>
        <location evidence="1">Cell inner membrane</location>
        <topology evidence="1">Multi-pass membrane protein</topology>
    </subcellularLocation>
    <subcellularLocation>
        <location evidence="9">Cell membrane</location>
        <topology evidence="9">Multi-pass membrane protein</topology>
    </subcellularLocation>
</comment>
<dbReference type="GO" id="GO:1903711">
    <property type="term" value="P:spermidine transmembrane transport"/>
    <property type="evidence" value="ECO:0007669"/>
    <property type="project" value="TreeGrafter"/>
</dbReference>
<dbReference type="GO" id="GO:0015199">
    <property type="term" value="F:amino-acid betaine transmembrane transporter activity"/>
    <property type="evidence" value="ECO:0007669"/>
    <property type="project" value="TreeGrafter"/>
</dbReference>
<dbReference type="InterPro" id="IPR000390">
    <property type="entry name" value="Small_drug/metabolite_transptr"/>
</dbReference>
<evidence type="ECO:0000256" key="4">
    <source>
        <dbReference type="ARBA" id="ARBA00022475"/>
    </source>
</evidence>
<feature type="transmembrane region" description="Helical" evidence="10">
    <location>
        <begin position="91"/>
        <end position="109"/>
    </location>
</feature>
<dbReference type="Gene3D" id="1.10.3730.20">
    <property type="match status" value="2"/>
</dbReference>
<keyword evidence="8 10" id="KW-0472">Membrane</keyword>
<evidence type="ECO:0000313" key="12">
    <source>
        <dbReference type="Proteomes" id="UP000254841"/>
    </source>
</evidence>
<dbReference type="PANTHER" id="PTHR30561:SF2">
    <property type="entry name" value="SPERMIDINE EXPORT PROTEIN MDTJ"/>
    <property type="match status" value="1"/>
</dbReference>
<proteinExistence type="inferred from homology"/>
<keyword evidence="5" id="KW-0997">Cell inner membrane</keyword>
<dbReference type="SUPFAM" id="SSF103481">
    <property type="entry name" value="Multidrug resistance efflux transporter EmrE"/>
    <property type="match status" value="2"/>
</dbReference>
<evidence type="ECO:0000256" key="2">
    <source>
        <dbReference type="ARBA" id="ARBA00011358"/>
    </source>
</evidence>
<accession>A0A377J421</accession>
<dbReference type="Proteomes" id="UP000254841">
    <property type="component" value="Unassembled WGS sequence"/>
</dbReference>
<dbReference type="GO" id="GO:0031460">
    <property type="term" value="P:glycine betaine transport"/>
    <property type="evidence" value="ECO:0007669"/>
    <property type="project" value="TreeGrafter"/>
</dbReference>
<evidence type="ECO:0000256" key="9">
    <source>
        <dbReference type="RuleBase" id="RU003942"/>
    </source>
</evidence>
<evidence type="ECO:0000256" key="7">
    <source>
        <dbReference type="ARBA" id="ARBA00022989"/>
    </source>
</evidence>
<keyword evidence="7 10" id="KW-1133">Transmembrane helix</keyword>
<evidence type="ECO:0000256" key="5">
    <source>
        <dbReference type="ARBA" id="ARBA00022519"/>
    </source>
</evidence>
<dbReference type="GO" id="GO:0015220">
    <property type="term" value="F:choline transmembrane transporter activity"/>
    <property type="evidence" value="ECO:0007669"/>
    <property type="project" value="TreeGrafter"/>
</dbReference>
<feature type="transmembrane region" description="Helical" evidence="10">
    <location>
        <begin position="339"/>
        <end position="360"/>
    </location>
</feature>
<feature type="transmembrane region" description="Helical" evidence="10">
    <location>
        <begin position="366"/>
        <end position="388"/>
    </location>
</feature>
<evidence type="ECO:0000256" key="3">
    <source>
        <dbReference type="ARBA" id="ARBA00021112"/>
    </source>
</evidence>
<evidence type="ECO:0000256" key="10">
    <source>
        <dbReference type="SAM" id="Phobius"/>
    </source>
</evidence>
<feature type="transmembrane region" description="Helical" evidence="10">
    <location>
        <begin position="310"/>
        <end position="330"/>
    </location>
</feature>
<sequence>MLATINPKLLAWLWLVLAIITEVLGSSFLKLAQSMSYGFLVTAFFICVSYYFIGLAIKQISVSVAYAMWEVLGVICIVLIGIWYFDENLALVQYAGIVCAVVGILLINFGEVSDEDSVLGEQCGSVANFVKGTTDKVANLPQSLQSSHSPTAIPRILEEEKGAECENPTQILESHSSFTKQAENLESTFDKNAELQKVDSKKNAQSLNTPQNKKAEVVFDNHAAGGRIFDEKAGVCSGEQGDKTWLSIDAASHKLPAFSQKANAQNLESTFCTSHTSKPSALSFVLLSAGLIGVVALSLLGYVWHSTPAMLGFAFVCIAAVLDVVANLLLKASNGFSKLGYGLGAVAVVIGAFYLLMLALDSMELAVAYSSWGAIGIIGTIAGGRILFGERLNAIGYVGVVLVIAAVGLLHEII</sequence>
<comment type="subunit">
    <text evidence="2">Forms a complex with MdtI.</text>
</comment>
<organism evidence="11 12">
    <name type="scientific">Helicobacter canis</name>
    <dbReference type="NCBI Taxonomy" id="29419"/>
    <lineage>
        <taxon>Bacteria</taxon>
        <taxon>Pseudomonadati</taxon>
        <taxon>Campylobacterota</taxon>
        <taxon>Epsilonproteobacteria</taxon>
        <taxon>Campylobacterales</taxon>
        <taxon>Helicobacteraceae</taxon>
        <taxon>Helicobacter</taxon>
    </lineage>
</organism>
<dbReference type="EMBL" id="UGHV01000001">
    <property type="protein sequence ID" value="STO97118.1"/>
    <property type="molecule type" value="Genomic_DNA"/>
</dbReference>
<protein>
    <recommendedName>
        <fullName evidence="3">Spermidine export protein MdtJ</fullName>
    </recommendedName>
</protein>
<dbReference type="InterPro" id="IPR045324">
    <property type="entry name" value="Small_multidrug_res"/>
</dbReference>